<keyword evidence="7" id="KW-1185">Reference proteome</keyword>
<keyword evidence="2 6" id="KW-0489">Methyltransferase</keyword>
<gene>
    <name evidence="6" type="ORF">N5I32_15670</name>
</gene>
<accession>A0ABT2NPU3</accession>
<dbReference type="Pfam" id="PF06253">
    <property type="entry name" value="MTTB"/>
    <property type="match status" value="1"/>
</dbReference>
<dbReference type="GO" id="GO:0032259">
    <property type="term" value="P:methylation"/>
    <property type="evidence" value="ECO:0007669"/>
    <property type="project" value="UniProtKB-KW"/>
</dbReference>
<dbReference type="InterPro" id="IPR010426">
    <property type="entry name" value="MTTB_MeTrfase"/>
</dbReference>
<protein>
    <recommendedName>
        <fullName evidence="4">Methyltransferase</fullName>
        <ecNumber evidence="4">2.1.1.-</ecNumber>
    </recommendedName>
</protein>
<evidence type="ECO:0000256" key="1">
    <source>
        <dbReference type="ARBA" id="ARBA00007137"/>
    </source>
</evidence>
<dbReference type="InterPro" id="IPR038601">
    <property type="entry name" value="MttB-like_sf"/>
</dbReference>
<evidence type="ECO:0000256" key="3">
    <source>
        <dbReference type="ARBA" id="ARBA00022679"/>
    </source>
</evidence>
<dbReference type="PIRSF" id="PIRSF037567">
    <property type="entry name" value="MTTB_MeTrfase"/>
    <property type="match status" value="1"/>
</dbReference>
<evidence type="ECO:0000256" key="4">
    <source>
        <dbReference type="PIRNR" id="PIRNR037567"/>
    </source>
</evidence>
<reference evidence="7" key="1">
    <citation type="submission" date="2023-07" db="EMBL/GenBank/DDBJ databases">
        <title>Defluviimonas sediminis sp. nov., isolated from mangrove sediment.</title>
        <authorList>
            <person name="Liu L."/>
            <person name="Li J."/>
            <person name="Huang Y."/>
            <person name="Pan J."/>
            <person name="Li M."/>
        </authorList>
    </citation>
    <scope>NUCLEOTIDE SEQUENCE [LARGE SCALE GENOMIC DNA]</scope>
    <source>
        <strain evidence="7">FT324</strain>
    </source>
</reference>
<dbReference type="Proteomes" id="UP001205601">
    <property type="component" value="Unassembled WGS sequence"/>
</dbReference>
<dbReference type="EC" id="2.1.1.-" evidence="4"/>
<dbReference type="EMBL" id="JAOCQF010000003">
    <property type="protein sequence ID" value="MCT8330956.1"/>
    <property type="molecule type" value="Genomic_DNA"/>
</dbReference>
<feature type="region of interest" description="Disordered" evidence="5">
    <location>
        <begin position="1"/>
        <end position="23"/>
    </location>
</feature>
<comment type="caution">
    <text evidence="6">The sequence shown here is derived from an EMBL/GenBank/DDBJ whole genome shotgun (WGS) entry which is preliminary data.</text>
</comment>
<evidence type="ECO:0000256" key="5">
    <source>
        <dbReference type="SAM" id="MobiDB-lite"/>
    </source>
</evidence>
<keyword evidence="3 4" id="KW-0808">Transferase</keyword>
<name>A0ABT2NPU3_9RHOB</name>
<organism evidence="6 7">
    <name type="scientific">Albidovulum sediminis</name>
    <dbReference type="NCBI Taxonomy" id="3066345"/>
    <lineage>
        <taxon>Bacteria</taxon>
        <taxon>Pseudomonadati</taxon>
        <taxon>Pseudomonadota</taxon>
        <taxon>Alphaproteobacteria</taxon>
        <taxon>Rhodobacterales</taxon>
        <taxon>Paracoccaceae</taxon>
        <taxon>Albidovulum</taxon>
    </lineage>
</organism>
<dbReference type="RefSeq" id="WP_261496853.1">
    <property type="nucleotide sequence ID" value="NZ_JAOCQF010000003.1"/>
</dbReference>
<dbReference type="Gene3D" id="3.20.20.480">
    <property type="entry name" value="Trimethylamine methyltransferase-like"/>
    <property type="match status" value="1"/>
</dbReference>
<evidence type="ECO:0000313" key="6">
    <source>
        <dbReference type="EMBL" id="MCT8330956.1"/>
    </source>
</evidence>
<dbReference type="GO" id="GO:0008168">
    <property type="term" value="F:methyltransferase activity"/>
    <property type="evidence" value="ECO:0007669"/>
    <property type="project" value="UniProtKB-KW"/>
</dbReference>
<proteinExistence type="inferred from homology"/>
<sequence length="510" mass="54397">MRRVDRARGAGATGSQGARGVDYGQLSHPFAPQSVFSDDAIAAMHETALKVLENLGIRFLLPEARSILAAAGAVVDEDSQMVRIGRDIVAAALATAPRSFRLRAAHPRHEQVYAPGRLLFGGSGGCPNATDAVRGRRPGRLTDFEEALKLQQHFDVIHILSPSAEPQDVPVHLRHYAMMRSQMMIGTKPFFVYARGRRQVADSFEMIRLALGLDEAAWQDGVWGKTVINSNSPRLIDVPMAEGIIDFARAGQLTIITPFCLAGAMAPVTVAGALVLQHAEALACIALAQLVRPGAPVSYGGFSSNVDMKSGAPAFGTPEHLKMQIGSGQLARLIGLPWRSAAGSAGNAADVQAATENIMGLWGALMANATLTIHAAGWLEGGLTFGYEKFILDVEALQTIAELCARPEDTPAAMAYDAIAEVGPGGHFFGAQHTMERYDRAFYVPLVADLSNFGTWSEHGALTATERATAIWQRVLAEFRPHSGAGDVAERLAPFIERRTAEGGASPSDS</sequence>
<comment type="similarity">
    <text evidence="1 4">Belongs to the trimethylamine methyltransferase family.</text>
</comment>
<evidence type="ECO:0000256" key="2">
    <source>
        <dbReference type="ARBA" id="ARBA00022603"/>
    </source>
</evidence>
<evidence type="ECO:0000313" key="7">
    <source>
        <dbReference type="Proteomes" id="UP001205601"/>
    </source>
</evidence>